<dbReference type="Proteomes" id="UP000192223">
    <property type="component" value="Unplaced"/>
</dbReference>
<dbReference type="RefSeq" id="XP_025835618.1">
    <property type="nucleotide sequence ID" value="XM_025979833.1"/>
</dbReference>
<dbReference type="PANTHER" id="PTHR10353">
    <property type="entry name" value="GLYCOSYL HYDROLASE"/>
    <property type="match status" value="1"/>
</dbReference>
<dbReference type="InParanoid" id="A0A7F5RI05"/>
<organism evidence="9 10">
    <name type="scientific">Agrilus planipennis</name>
    <name type="common">Emerald ash borer</name>
    <name type="synonym">Agrilus marcopoli</name>
    <dbReference type="NCBI Taxonomy" id="224129"/>
    <lineage>
        <taxon>Eukaryota</taxon>
        <taxon>Metazoa</taxon>
        <taxon>Ecdysozoa</taxon>
        <taxon>Arthropoda</taxon>
        <taxon>Hexapoda</taxon>
        <taxon>Insecta</taxon>
        <taxon>Pterygota</taxon>
        <taxon>Neoptera</taxon>
        <taxon>Endopterygota</taxon>
        <taxon>Coleoptera</taxon>
        <taxon>Polyphaga</taxon>
        <taxon>Elateriformia</taxon>
        <taxon>Buprestoidea</taxon>
        <taxon>Buprestidae</taxon>
        <taxon>Agrilinae</taxon>
        <taxon>Agrilus</taxon>
    </lineage>
</organism>
<feature type="compositionally biased region" description="Gly residues" evidence="7">
    <location>
        <begin position="501"/>
        <end position="531"/>
    </location>
</feature>
<dbReference type="AlphaFoldDB" id="A0A7F5RI05"/>
<dbReference type="GeneID" id="108733926"/>
<dbReference type="InterPro" id="IPR033132">
    <property type="entry name" value="GH_1_N_CS"/>
</dbReference>
<evidence type="ECO:0000256" key="8">
    <source>
        <dbReference type="SAM" id="SignalP"/>
    </source>
</evidence>
<evidence type="ECO:0000256" key="5">
    <source>
        <dbReference type="ARBA" id="ARBA00023295"/>
    </source>
</evidence>
<dbReference type="KEGG" id="apln:108733926"/>
<evidence type="ECO:0000256" key="1">
    <source>
        <dbReference type="ARBA" id="ARBA00010838"/>
    </source>
</evidence>
<evidence type="ECO:0000256" key="6">
    <source>
        <dbReference type="RuleBase" id="RU003690"/>
    </source>
</evidence>
<feature type="region of interest" description="Disordered" evidence="7">
    <location>
        <begin position="491"/>
        <end position="537"/>
    </location>
</feature>
<accession>A0A7F5RI05</accession>
<dbReference type="FunFam" id="3.20.20.80:FF:000013">
    <property type="entry name" value="lactase-phlorizin hydrolase"/>
    <property type="match status" value="1"/>
</dbReference>
<dbReference type="Gene3D" id="3.20.20.80">
    <property type="entry name" value="Glycosidases"/>
    <property type="match status" value="1"/>
</dbReference>
<proteinExistence type="inferred from homology"/>
<evidence type="ECO:0000256" key="4">
    <source>
        <dbReference type="ARBA" id="ARBA00023180"/>
    </source>
</evidence>
<evidence type="ECO:0000256" key="3">
    <source>
        <dbReference type="ARBA" id="ARBA00022801"/>
    </source>
</evidence>
<dbReference type="PRINTS" id="PR00131">
    <property type="entry name" value="GLHYDRLASE1"/>
</dbReference>
<keyword evidence="3" id="KW-0378">Hydrolase</keyword>
<reference evidence="10" key="1">
    <citation type="submission" date="2025-08" db="UniProtKB">
        <authorList>
            <consortium name="RefSeq"/>
        </authorList>
    </citation>
    <scope>IDENTIFICATION</scope>
    <source>
        <tissue evidence="10">Entire body</tissue>
    </source>
</reference>
<dbReference type="InterPro" id="IPR017853">
    <property type="entry name" value="GH"/>
</dbReference>
<dbReference type="GO" id="GO:0005975">
    <property type="term" value="P:carbohydrate metabolic process"/>
    <property type="evidence" value="ECO:0007669"/>
    <property type="project" value="InterPro"/>
</dbReference>
<name>A0A7F5RI05_AGRPL</name>
<dbReference type="PROSITE" id="PS00653">
    <property type="entry name" value="GLYCOSYL_HYDROL_F1_2"/>
    <property type="match status" value="1"/>
</dbReference>
<keyword evidence="5" id="KW-0326">Glycosidase</keyword>
<gene>
    <name evidence="10" type="primary">LOC108733926</name>
</gene>
<keyword evidence="8" id="KW-0732">Signal</keyword>
<evidence type="ECO:0000313" key="9">
    <source>
        <dbReference type="Proteomes" id="UP000192223"/>
    </source>
</evidence>
<feature type="signal peptide" evidence="8">
    <location>
        <begin position="1"/>
        <end position="19"/>
    </location>
</feature>
<dbReference type="InterPro" id="IPR001360">
    <property type="entry name" value="Glyco_hydro_1"/>
</dbReference>
<dbReference type="Pfam" id="PF00232">
    <property type="entry name" value="Glyco_hydro_1"/>
    <property type="match status" value="1"/>
</dbReference>
<evidence type="ECO:0000256" key="7">
    <source>
        <dbReference type="SAM" id="MobiDB-lite"/>
    </source>
</evidence>
<dbReference type="OrthoDB" id="65569at2759"/>
<evidence type="ECO:0000256" key="2">
    <source>
        <dbReference type="ARBA" id="ARBA00011738"/>
    </source>
</evidence>
<protein>
    <submittedName>
        <fullName evidence="10">Myrosinase 1-like</fullName>
    </submittedName>
</protein>
<feature type="compositionally biased region" description="Low complexity" evidence="7">
    <location>
        <begin position="491"/>
        <end position="500"/>
    </location>
</feature>
<dbReference type="PANTHER" id="PTHR10353:SF36">
    <property type="entry name" value="LP05116P"/>
    <property type="match status" value="1"/>
</dbReference>
<dbReference type="GO" id="GO:0008422">
    <property type="term" value="F:beta-glucosidase activity"/>
    <property type="evidence" value="ECO:0007669"/>
    <property type="project" value="TreeGrafter"/>
</dbReference>
<feature type="chain" id="PRO_5028886745" evidence="8">
    <location>
        <begin position="20"/>
        <end position="560"/>
    </location>
</feature>
<evidence type="ECO:0000313" key="10">
    <source>
        <dbReference type="RefSeq" id="XP_025835618.1"/>
    </source>
</evidence>
<comment type="similarity">
    <text evidence="1 6">Belongs to the glycosyl hydrolase 1 family.</text>
</comment>
<keyword evidence="4" id="KW-0325">Glycoprotein</keyword>
<dbReference type="SUPFAM" id="SSF51445">
    <property type="entry name" value="(Trans)glycosidases"/>
    <property type="match status" value="1"/>
</dbReference>
<keyword evidence="9" id="KW-1185">Reference proteome</keyword>
<comment type="subunit">
    <text evidence="2">Homodimer.</text>
</comment>
<sequence length="560" mass="61218">MGAKKVIALLFTVLELTFAQELNSNSFPDDFLFGVATASYQTEGAWNESDKSESIWDSLTHNHPELIRDGSSGDVASDSFHHINDDVQRIKDLGVNFYQFSISWTRLLPESYSNRVSEEGLRYYNNLIDALIAANITPMITLYHWDLPSQLQKLGGWVNPLLVDYFGDYAEVAFRNFGDRVKYWITFYEPSEVCDAYGSSNKAPTNVAQPGIGEYLCVDTILKAHARAYHIYDNGYRSDDDIAGSIGIALAVGWNEPNSTAPEDVAAANKAMQFTAGIFAHPIFSNDGDYPEIVKTTVANRSALEGLPYSRLPELTEEEKRYIQGSSDFLGITHYSTSMVAAKENDPIGEPSKDKDLSVLSWFDTANWEGSASSSLWVVPSGFRKALLWLDNEYGYPIYVTGNGYSDLGEIEDDRRINYYQTYLSALLDAIYDGNANIQAYTVRSLMDNFEWLDGYVNRFGIYHVNMSDPARPRTIKKSGNFIKQVITTRRVTTSDDSSGGSDGGSSGGGSDGGSSGGGSDGGSSGGGSDGGSSDNSSGLRVIALPLSLLLLLTSTLALS</sequence>